<dbReference type="EMBL" id="WHZW01000009">
    <property type="protein sequence ID" value="NEG89427.1"/>
    <property type="molecule type" value="Genomic_DNA"/>
</dbReference>
<dbReference type="PROSITE" id="PS50931">
    <property type="entry name" value="HTH_LYSR"/>
    <property type="match status" value="1"/>
</dbReference>
<dbReference type="GO" id="GO:0005829">
    <property type="term" value="C:cytosol"/>
    <property type="evidence" value="ECO:0007669"/>
    <property type="project" value="TreeGrafter"/>
</dbReference>
<dbReference type="CDD" id="cd05466">
    <property type="entry name" value="PBP2_LTTR_substrate"/>
    <property type="match status" value="1"/>
</dbReference>
<keyword evidence="2" id="KW-0805">Transcription regulation</keyword>
<dbReference type="FunFam" id="1.10.10.10:FF:000001">
    <property type="entry name" value="LysR family transcriptional regulator"/>
    <property type="match status" value="1"/>
</dbReference>
<protein>
    <submittedName>
        <fullName evidence="6">LysR family transcriptional regulator</fullName>
    </submittedName>
</protein>
<dbReference type="InterPro" id="IPR036388">
    <property type="entry name" value="WH-like_DNA-bd_sf"/>
</dbReference>
<organism evidence="6 7">
    <name type="scientific">Bifidobacterium aerophilum</name>
    <dbReference type="NCBI Taxonomy" id="1798155"/>
    <lineage>
        <taxon>Bacteria</taxon>
        <taxon>Bacillati</taxon>
        <taxon>Actinomycetota</taxon>
        <taxon>Actinomycetes</taxon>
        <taxon>Bifidobacteriales</taxon>
        <taxon>Bifidobacteriaceae</taxon>
        <taxon>Bifidobacterium</taxon>
    </lineage>
</organism>
<evidence type="ECO:0000256" key="3">
    <source>
        <dbReference type="ARBA" id="ARBA00023125"/>
    </source>
</evidence>
<dbReference type="PRINTS" id="PR00039">
    <property type="entry name" value="HTHLYSR"/>
</dbReference>
<evidence type="ECO:0000313" key="7">
    <source>
        <dbReference type="Proteomes" id="UP000469194"/>
    </source>
</evidence>
<dbReference type="Proteomes" id="UP000469194">
    <property type="component" value="Unassembled WGS sequence"/>
</dbReference>
<dbReference type="SUPFAM" id="SSF53850">
    <property type="entry name" value="Periplasmic binding protein-like II"/>
    <property type="match status" value="1"/>
</dbReference>
<evidence type="ECO:0000313" key="6">
    <source>
        <dbReference type="EMBL" id="NEG89427.1"/>
    </source>
</evidence>
<evidence type="ECO:0000259" key="5">
    <source>
        <dbReference type="PROSITE" id="PS50931"/>
    </source>
</evidence>
<comment type="similarity">
    <text evidence="1">Belongs to the LysR transcriptional regulatory family.</text>
</comment>
<keyword evidence="4" id="KW-0804">Transcription</keyword>
<comment type="caution">
    <text evidence="6">The sequence shown here is derived from an EMBL/GenBank/DDBJ whole genome shotgun (WGS) entry which is preliminary data.</text>
</comment>
<dbReference type="Pfam" id="PF00126">
    <property type="entry name" value="HTH_1"/>
    <property type="match status" value="1"/>
</dbReference>
<dbReference type="Pfam" id="PF03466">
    <property type="entry name" value="LysR_substrate"/>
    <property type="match status" value="1"/>
</dbReference>
<proteinExistence type="inferred from homology"/>
<keyword evidence="7" id="KW-1185">Reference proteome</keyword>
<dbReference type="InterPro" id="IPR005119">
    <property type="entry name" value="LysR_subst-bd"/>
</dbReference>
<reference evidence="6 7" key="1">
    <citation type="submission" date="2019-10" db="EMBL/GenBank/DDBJ databases">
        <title>Bifidobacterium from non-human primates.</title>
        <authorList>
            <person name="Modesto M."/>
        </authorList>
    </citation>
    <scope>NUCLEOTIDE SEQUENCE [LARGE SCALE GENOMIC DNA]</scope>
    <source>
        <strain evidence="6 7">TRE17</strain>
    </source>
</reference>
<dbReference type="AlphaFoldDB" id="A0A6N9Z442"/>
<sequence>MDTQALRHFTVVVQEGGIGAAADVLRMNQPTLSRQIGALEREVGATLLIRRARGQRLELTDAGKLLYRRAQEIVALADRLESELRTDVVAGDIHIAAAQVRSMGTVAEAAVATRRAHPGIRFHLDDENGPTAIERLENGLADFAVLIQSVDMSRYEHIDLPGEDPCGLLMREDHPLAAKERITRADLRNVPLIVSSGSIVRGELSGWMTPVAQSRMVVGTSNLIYNASLFVRAGYGCAVTLAGLVDTSPGSGLCFRPLDPPTSLRCSLAWKRGQPLTRAAQAFLECLREVIDAGGRDGEGDDGAR</sequence>
<evidence type="ECO:0000256" key="4">
    <source>
        <dbReference type="ARBA" id="ARBA00023163"/>
    </source>
</evidence>
<name>A0A6N9Z442_9BIFI</name>
<dbReference type="InterPro" id="IPR050950">
    <property type="entry name" value="HTH-type_LysR_regulators"/>
</dbReference>
<dbReference type="SUPFAM" id="SSF46785">
    <property type="entry name" value="Winged helix' DNA-binding domain"/>
    <property type="match status" value="1"/>
</dbReference>
<dbReference type="PANTHER" id="PTHR30419">
    <property type="entry name" value="HTH-TYPE TRANSCRIPTIONAL REGULATOR YBHD"/>
    <property type="match status" value="1"/>
</dbReference>
<feature type="domain" description="HTH lysR-type" evidence="5">
    <location>
        <begin position="1"/>
        <end position="60"/>
    </location>
</feature>
<dbReference type="GO" id="GO:0003700">
    <property type="term" value="F:DNA-binding transcription factor activity"/>
    <property type="evidence" value="ECO:0007669"/>
    <property type="project" value="InterPro"/>
</dbReference>
<accession>A0A6N9Z442</accession>
<keyword evidence="3" id="KW-0238">DNA-binding</keyword>
<gene>
    <name evidence="6" type="ORF">GFD25_05365</name>
</gene>
<dbReference type="InterPro" id="IPR000847">
    <property type="entry name" value="LysR_HTH_N"/>
</dbReference>
<dbReference type="InterPro" id="IPR036390">
    <property type="entry name" value="WH_DNA-bd_sf"/>
</dbReference>
<dbReference type="Gene3D" id="1.10.10.10">
    <property type="entry name" value="Winged helix-like DNA-binding domain superfamily/Winged helix DNA-binding domain"/>
    <property type="match status" value="1"/>
</dbReference>
<evidence type="ECO:0000256" key="1">
    <source>
        <dbReference type="ARBA" id="ARBA00009437"/>
    </source>
</evidence>
<evidence type="ECO:0000256" key="2">
    <source>
        <dbReference type="ARBA" id="ARBA00023015"/>
    </source>
</evidence>
<dbReference type="Gene3D" id="3.40.190.290">
    <property type="match status" value="1"/>
</dbReference>
<dbReference type="GO" id="GO:0003677">
    <property type="term" value="F:DNA binding"/>
    <property type="evidence" value="ECO:0007669"/>
    <property type="project" value="UniProtKB-KW"/>
</dbReference>
<dbReference type="PANTHER" id="PTHR30419:SF8">
    <property type="entry name" value="NITROGEN ASSIMILATION TRANSCRIPTIONAL ACTIVATOR-RELATED"/>
    <property type="match status" value="1"/>
</dbReference>